<dbReference type="Proteomes" id="UP000070376">
    <property type="component" value="Unassembled WGS sequence"/>
</dbReference>
<dbReference type="AlphaFoldDB" id="A0A133KP84"/>
<organism evidence="1 2">
    <name type="scientific">Heyndrickxia coagulans</name>
    <name type="common">Weizmannia coagulans</name>
    <dbReference type="NCBI Taxonomy" id="1398"/>
    <lineage>
        <taxon>Bacteria</taxon>
        <taxon>Bacillati</taxon>
        <taxon>Bacillota</taxon>
        <taxon>Bacilli</taxon>
        <taxon>Bacillales</taxon>
        <taxon>Bacillaceae</taxon>
        <taxon>Heyndrickxia</taxon>
    </lineage>
</organism>
<proteinExistence type="predicted"/>
<reference evidence="2" key="1">
    <citation type="submission" date="2016-01" db="EMBL/GenBank/DDBJ databases">
        <authorList>
            <person name="Mitreva M."/>
            <person name="Pepin K.H."/>
            <person name="Mihindukulasuriya K.A."/>
            <person name="Fulton R."/>
            <person name="Fronick C."/>
            <person name="O'Laughlin M."/>
            <person name="Miner T."/>
            <person name="Herter B."/>
            <person name="Rosa B.A."/>
            <person name="Cordes M."/>
            <person name="Tomlinson C."/>
            <person name="Wollam A."/>
            <person name="Palsikar V.B."/>
            <person name="Mardis E.R."/>
            <person name="Wilson R.K."/>
        </authorList>
    </citation>
    <scope>NUCLEOTIDE SEQUENCE [LARGE SCALE GENOMIC DNA]</scope>
    <source>
        <strain evidence="2">GED7749B</strain>
    </source>
</reference>
<gene>
    <name evidence="1" type="ORF">HMPREF3213_02053</name>
</gene>
<dbReference type="EMBL" id="LRPN01000077">
    <property type="protein sequence ID" value="KWZ81317.1"/>
    <property type="molecule type" value="Genomic_DNA"/>
</dbReference>
<dbReference type="PATRIC" id="fig|1398.22.peg.2055"/>
<evidence type="ECO:0000313" key="1">
    <source>
        <dbReference type="EMBL" id="KWZ81317.1"/>
    </source>
</evidence>
<sequence length="74" mass="8579">MRAKISPKAAAYHSLAGTVCRWKPIFSKMGFTFQTYNRCAGVLYESAFQAYDTRGKFSVKKRTLFYKPVLLKFR</sequence>
<comment type="caution">
    <text evidence="1">The sequence shown here is derived from an EMBL/GenBank/DDBJ whole genome shotgun (WGS) entry which is preliminary data.</text>
</comment>
<protein>
    <submittedName>
        <fullName evidence="1">Uncharacterized protein</fullName>
    </submittedName>
</protein>
<accession>A0A133KP84</accession>
<name>A0A133KP84_HEYCO</name>
<evidence type="ECO:0000313" key="2">
    <source>
        <dbReference type="Proteomes" id="UP000070376"/>
    </source>
</evidence>